<comment type="caution">
    <text evidence="1">The sequence shown here is derived from an EMBL/GenBank/DDBJ whole genome shotgun (WGS) entry which is preliminary data.</text>
</comment>
<proteinExistence type="predicted"/>
<reference evidence="1 2" key="1">
    <citation type="submission" date="2020-04" db="EMBL/GenBank/DDBJ databases">
        <authorList>
            <person name="De Canck E."/>
        </authorList>
    </citation>
    <scope>NUCLEOTIDE SEQUENCE [LARGE SCALE GENOMIC DNA]</scope>
    <source>
        <strain evidence="1 2">LMG 1873</strain>
    </source>
</reference>
<evidence type="ECO:0008006" key="3">
    <source>
        <dbReference type="Google" id="ProtNLM"/>
    </source>
</evidence>
<protein>
    <recommendedName>
        <fullName evidence="3">Tip attachment protein J domain-containing protein</fullName>
    </recommendedName>
</protein>
<sequence>MIPFRNMGMGLNFDGFPHELTAQEWSGGRNIRFRNGYTEKFTGDTRVHGDLLAAPYGLFPMQGTLGRFWVYAGLQKLVATRNSDHYDLTRTTGPYTGTEDDRWSGGVLSGVLVVNNGVDVPQYWGGDPAVKAADLPAWPATLRTKILRPFRNFLFALNNTDGGTRLPYGVRWSHPADPGTLPVSWDLADPTKDAGEFDLADTEDLIVDAVPLGDRLIVYKENSIWALDYVGAPYIWSRKAIDKTVGALAMNCVAVYAGGHLVLTQGDVVSFDGSTVTSIADGRVRQWLFNNLDAEHYDRSFAVSNLYRNEAWFCVPSAGSEWPDVALIWNWKDGTWSIRDIEQASTGAVGTVVYDFGNSWNSDPEPWVTDDTVWNQYSYTEAAPRVILATAVGQKLSLQDVGKTHEGEPMVCRVEKTGMSFDVPEKIKYCKGVRPRIEANPGTQINIYLGAQDDLEQAVEWNAPVPFIVGQDLRVDDEVSGRYLAVRFESTTIVSWRMKQFDMDVDVLGGY</sequence>
<evidence type="ECO:0000313" key="1">
    <source>
        <dbReference type="EMBL" id="CAB3728822.1"/>
    </source>
</evidence>
<evidence type="ECO:0000313" key="2">
    <source>
        <dbReference type="Proteomes" id="UP000494116"/>
    </source>
</evidence>
<name>A0ABM8L2R0_9BURK</name>
<dbReference type="EMBL" id="CADIJS010000004">
    <property type="protein sequence ID" value="CAB3728822.1"/>
    <property type="molecule type" value="Genomic_DNA"/>
</dbReference>
<gene>
    <name evidence="1" type="ORF">LMG1873_04617</name>
</gene>
<dbReference type="Proteomes" id="UP000494116">
    <property type="component" value="Unassembled WGS sequence"/>
</dbReference>
<keyword evidence="2" id="KW-1185">Reference proteome</keyword>
<accession>A0ABM8L2R0</accession>
<organism evidence="1 2">
    <name type="scientific">Achromobacter piechaudii</name>
    <dbReference type="NCBI Taxonomy" id="72556"/>
    <lineage>
        <taxon>Bacteria</taxon>
        <taxon>Pseudomonadati</taxon>
        <taxon>Pseudomonadota</taxon>
        <taxon>Betaproteobacteria</taxon>
        <taxon>Burkholderiales</taxon>
        <taxon>Alcaligenaceae</taxon>
        <taxon>Achromobacter</taxon>
    </lineage>
</organism>